<reference evidence="1" key="1">
    <citation type="journal article" date="2023" name="Plant J.">
        <title>The genome of the king protea, Protea cynaroides.</title>
        <authorList>
            <person name="Chang J."/>
            <person name="Duong T.A."/>
            <person name="Schoeman C."/>
            <person name="Ma X."/>
            <person name="Roodt D."/>
            <person name="Barker N."/>
            <person name="Li Z."/>
            <person name="Van de Peer Y."/>
            <person name="Mizrachi E."/>
        </authorList>
    </citation>
    <scope>NUCLEOTIDE SEQUENCE</scope>
    <source>
        <tissue evidence="1">Young leaves</tissue>
    </source>
</reference>
<dbReference type="AlphaFoldDB" id="A0A9Q0KTQ0"/>
<gene>
    <name evidence="1" type="ORF">NE237_001210</name>
</gene>
<protein>
    <submittedName>
        <fullName evidence="1">Uncharacterized protein</fullName>
    </submittedName>
</protein>
<accession>A0A9Q0KTQ0</accession>
<keyword evidence="2" id="KW-1185">Reference proteome</keyword>
<evidence type="ECO:0000313" key="2">
    <source>
        <dbReference type="Proteomes" id="UP001141806"/>
    </source>
</evidence>
<dbReference type="EMBL" id="JAMYWD010000003">
    <property type="protein sequence ID" value="KAJ4976104.1"/>
    <property type="molecule type" value="Genomic_DNA"/>
</dbReference>
<comment type="caution">
    <text evidence="1">The sequence shown here is derived from an EMBL/GenBank/DDBJ whole genome shotgun (WGS) entry which is preliminary data.</text>
</comment>
<dbReference type="Proteomes" id="UP001141806">
    <property type="component" value="Unassembled WGS sequence"/>
</dbReference>
<sequence>MKSSTSSLLPLACTSKSLHDLSRPLDLTSLATVPDLSPSIEEGDDDSILKDSWYARLKDNTYQYYSSDEETEEVAWLTRKICNSSSRKPRMESFLRTHRASISRWTRTKFSD</sequence>
<organism evidence="1 2">
    <name type="scientific">Protea cynaroides</name>
    <dbReference type="NCBI Taxonomy" id="273540"/>
    <lineage>
        <taxon>Eukaryota</taxon>
        <taxon>Viridiplantae</taxon>
        <taxon>Streptophyta</taxon>
        <taxon>Embryophyta</taxon>
        <taxon>Tracheophyta</taxon>
        <taxon>Spermatophyta</taxon>
        <taxon>Magnoliopsida</taxon>
        <taxon>Proteales</taxon>
        <taxon>Proteaceae</taxon>
        <taxon>Protea</taxon>
    </lineage>
</organism>
<name>A0A9Q0KTQ0_9MAGN</name>
<proteinExistence type="predicted"/>
<evidence type="ECO:0000313" key="1">
    <source>
        <dbReference type="EMBL" id="KAJ4976104.1"/>
    </source>
</evidence>